<feature type="region of interest" description="Disordered" evidence="2">
    <location>
        <begin position="1"/>
        <end position="36"/>
    </location>
</feature>
<dbReference type="PANTHER" id="PTHR30535:SF7">
    <property type="entry name" value="IRON(III) DICITRATE-BINDING PROTEIN"/>
    <property type="match status" value="1"/>
</dbReference>
<dbReference type="PANTHER" id="PTHR30535">
    <property type="entry name" value="VITAMIN B12-BINDING PROTEIN"/>
    <property type="match status" value="1"/>
</dbReference>
<evidence type="ECO:0000313" key="5">
    <source>
        <dbReference type="Proteomes" id="UP000325763"/>
    </source>
</evidence>
<protein>
    <submittedName>
        <fullName evidence="4">Iron ABC transporter substrate-binding protein</fullName>
    </submittedName>
</protein>
<dbReference type="PROSITE" id="PS50983">
    <property type="entry name" value="FE_B12_PBP"/>
    <property type="match status" value="1"/>
</dbReference>
<proteinExistence type="inferred from homology"/>
<reference evidence="4 5" key="1">
    <citation type="submission" date="2017-09" db="EMBL/GenBank/DDBJ databases">
        <title>Streptomyces genome completion.</title>
        <authorList>
            <person name="Lee N."/>
            <person name="Cho B.-K."/>
        </authorList>
    </citation>
    <scope>NUCLEOTIDE SEQUENCE [LARGE SCALE GENOMIC DNA]</scope>
    <source>
        <strain evidence="4 5">ATCC 14899</strain>
    </source>
</reference>
<accession>A0A5P2VW34</accession>
<dbReference type="KEGG" id="snq:CP978_02770"/>
<dbReference type="Proteomes" id="UP000325763">
    <property type="component" value="Chromosome"/>
</dbReference>
<dbReference type="Pfam" id="PF01497">
    <property type="entry name" value="Peripla_BP_2"/>
    <property type="match status" value="1"/>
</dbReference>
<feature type="compositionally biased region" description="Low complexity" evidence="2">
    <location>
        <begin position="26"/>
        <end position="36"/>
    </location>
</feature>
<feature type="region of interest" description="Disordered" evidence="2">
    <location>
        <begin position="59"/>
        <end position="78"/>
    </location>
</feature>
<comment type="similarity">
    <text evidence="1">Belongs to the bacterial solute-binding protein 8 family.</text>
</comment>
<dbReference type="InterPro" id="IPR002491">
    <property type="entry name" value="ABC_transptr_periplasmic_BD"/>
</dbReference>
<dbReference type="OrthoDB" id="9797850at2"/>
<evidence type="ECO:0000259" key="3">
    <source>
        <dbReference type="PROSITE" id="PS50983"/>
    </source>
</evidence>
<dbReference type="InterPro" id="IPR050902">
    <property type="entry name" value="ABC_Transporter_SBP"/>
</dbReference>
<dbReference type="SUPFAM" id="SSF53807">
    <property type="entry name" value="Helical backbone' metal receptor"/>
    <property type="match status" value="1"/>
</dbReference>
<dbReference type="AlphaFoldDB" id="A0A5P2VW34"/>
<evidence type="ECO:0000256" key="1">
    <source>
        <dbReference type="ARBA" id="ARBA00008814"/>
    </source>
</evidence>
<organism evidence="4 5">
    <name type="scientific">Streptomyces nodosus</name>
    <dbReference type="NCBI Taxonomy" id="40318"/>
    <lineage>
        <taxon>Bacteria</taxon>
        <taxon>Bacillati</taxon>
        <taxon>Actinomycetota</taxon>
        <taxon>Actinomycetes</taxon>
        <taxon>Kitasatosporales</taxon>
        <taxon>Streptomycetaceae</taxon>
        <taxon>Streptomyces</taxon>
    </lineage>
</organism>
<evidence type="ECO:0000313" key="4">
    <source>
        <dbReference type="EMBL" id="QEV37608.1"/>
    </source>
</evidence>
<sequence>MFHEGFGEHVPSGPLRPFRSRRSIRPTRPTRPVRSARSGLAAAALLLVGALGACTGAPAADESAATSGSGRPAPVSVSSCGVTTTVAAPPNRLVTLNQGATEVALALGLESRMAGTAYLDDAIPAKWKAAYDSVPVLAKEYPSKEKLLAAHPDFLYASYSSAFTDKVAGTQAELRTEGIASYLSRLGCPGGKQAPPPSFQTVWDELADVAEVFGVAPRAAALQKEQKRQLSALEATAAGKGLKVFWYDSDTKTPYVGAGHGGPQLLLDAVGARNVFGALPGGWQHASWEKVIAADPDVIVLADADRDTAQSKIDYLEHDPVLSKLTAVRHHAFVVVPFSETTPGVLLADGAARLSAGLSKVHPRS</sequence>
<dbReference type="Gene3D" id="3.40.50.1980">
    <property type="entry name" value="Nitrogenase molybdenum iron protein domain"/>
    <property type="match status" value="2"/>
</dbReference>
<evidence type="ECO:0000256" key="2">
    <source>
        <dbReference type="SAM" id="MobiDB-lite"/>
    </source>
</evidence>
<dbReference type="EMBL" id="CP023747">
    <property type="protein sequence ID" value="QEV37608.1"/>
    <property type="molecule type" value="Genomic_DNA"/>
</dbReference>
<name>A0A5P2VW34_9ACTN</name>
<gene>
    <name evidence="4" type="ORF">CP978_02770</name>
</gene>
<feature type="domain" description="Fe/B12 periplasmic-binding" evidence="3">
    <location>
        <begin position="92"/>
        <end position="365"/>
    </location>
</feature>